<keyword evidence="2" id="KW-1185">Reference proteome</keyword>
<name>A0A167FMJ0_9ASCO</name>
<evidence type="ECO:0000313" key="1">
    <source>
        <dbReference type="EMBL" id="ANB15482.1"/>
    </source>
</evidence>
<reference evidence="1 2" key="1">
    <citation type="submission" date="2016-02" db="EMBL/GenBank/DDBJ databases">
        <title>Complete genome sequence and transcriptome regulation of the pentose utilising yeast Sugiyamaella lignohabitans.</title>
        <authorList>
            <person name="Bellasio M."/>
            <person name="Peymann A."/>
            <person name="Valli M."/>
            <person name="Sipitzky M."/>
            <person name="Graf A."/>
            <person name="Sauer M."/>
            <person name="Marx H."/>
            <person name="Mattanovich D."/>
        </authorList>
    </citation>
    <scope>NUCLEOTIDE SEQUENCE [LARGE SCALE GENOMIC DNA]</scope>
    <source>
        <strain evidence="1 2">CBS 10342</strain>
    </source>
</reference>
<dbReference type="AlphaFoldDB" id="A0A167FMJ0"/>
<sequence length="305" mass="34543">MSIWTIPEPVRKVFDSFPLKVNEPTKLPLNGNDAGMAVSKGLTHVYVYNIAENGLCTDPHCLEVQSWIQLRNKQNKTESDKITISASSVHVSPTDSLPFIVENSHKINNIKPQSTKSEPVGRVKYLQDKGNSSSNEEVYCSLIDTWLRSCWIVSMLDPRHLAIKESIYILEEERKELPTQILSVISNQVNYRLIQELEPQYPELTAEANSYRARITGYSLNSNILADVFDRAEECLAVFESLLSKNKSQAIFGDLNGGTDLGRLDILLFSYTHLILWLIPNSQLARLIPPLVRAHSEHVYNKIFC</sequence>
<protein>
    <recommendedName>
        <fullName evidence="3">GST C-terminal domain-containing protein</fullName>
    </recommendedName>
</protein>
<proteinExistence type="predicted"/>
<accession>A0A167FMJ0</accession>
<evidence type="ECO:0000313" key="2">
    <source>
        <dbReference type="Proteomes" id="UP000189580"/>
    </source>
</evidence>
<gene>
    <name evidence="1" type="ORF">AWJ20_3110</name>
</gene>
<dbReference type="KEGG" id="slb:AWJ20_3110"/>
<organism evidence="1 2">
    <name type="scientific">Sugiyamaella lignohabitans</name>
    <dbReference type="NCBI Taxonomy" id="796027"/>
    <lineage>
        <taxon>Eukaryota</taxon>
        <taxon>Fungi</taxon>
        <taxon>Dikarya</taxon>
        <taxon>Ascomycota</taxon>
        <taxon>Saccharomycotina</taxon>
        <taxon>Dipodascomycetes</taxon>
        <taxon>Dipodascales</taxon>
        <taxon>Trichomonascaceae</taxon>
        <taxon>Sugiyamaella</taxon>
    </lineage>
</organism>
<evidence type="ECO:0008006" key="3">
    <source>
        <dbReference type="Google" id="ProtNLM"/>
    </source>
</evidence>
<dbReference type="OrthoDB" id="198787at2759"/>
<dbReference type="GeneID" id="30035097"/>
<dbReference type="Proteomes" id="UP000189580">
    <property type="component" value="Chromosome b"/>
</dbReference>
<dbReference type="EMBL" id="CP014503">
    <property type="protein sequence ID" value="ANB15482.1"/>
    <property type="molecule type" value="Genomic_DNA"/>
</dbReference>
<dbReference type="RefSeq" id="XP_018737959.1">
    <property type="nucleotide sequence ID" value="XM_018880108.1"/>
</dbReference>